<dbReference type="PANTHER" id="PTHR33098:SF53">
    <property type="entry name" value="OS05G0540900 PROTEIN"/>
    <property type="match status" value="1"/>
</dbReference>
<protein>
    <recommendedName>
        <fullName evidence="3">DUF4408 domain-containing protein</fullName>
    </recommendedName>
</protein>
<keyword evidence="2" id="KW-0812">Transmembrane</keyword>
<keyword evidence="2" id="KW-1133">Transmembrane helix</keyword>
<feature type="region of interest" description="Disordered" evidence="1">
    <location>
        <begin position="317"/>
        <end position="341"/>
    </location>
</feature>
<evidence type="ECO:0000256" key="2">
    <source>
        <dbReference type="SAM" id="Phobius"/>
    </source>
</evidence>
<evidence type="ECO:0000313" key="4">
    <source>
        <dbReference type="EMBL" id="KAK4366271.1"/>
    </source>
</evidence>
<proteinExistence type="predicted"/>
<name>A0AAE1SAR1_9SOLA</name>
<organism evidence="4 5">
    <name type="scientific">Anisodus tanguticus</name>
    <dbReference type="NCBI Taxonomy" id="243964"/>
    <lineage>
        <taxon>Eukaryota</taxon>
        <taxon>Viridiplantae</taxon>
        <taxon>Streptophyta</taxon>
        <taxon>Embryophyta</taxon>
        <taxon>Tracheophyta</taxon>
        <taxon>Spermatophyta</taxon>
        <taxon>Magnoliopsida</taxon>
        <taxon>eudicotyledons</taxon>
        <taxon>Gunneridae</taxon>
        <taxon>Pentapetalae</taxon>
        <taxon>asterids</taxon>
        <taxon>lamiids</taxon>
        <taxon>Solanales</taxon>
        <taxon>Solanaceae</taxon>
        <taxon>Solanoideae</taxon>
        <taxon>Hyoscyameae</taxon>
        <taxon>Anisodus</taxon>
    </lineage>
</organism>
<keyword evidence="5" id="KW-1185">Reference proteome</keyword>
<feature type="region of interest" description="Disordered" evidence="1">
    <location>
        <begin position="270"/>
        <end position="301"/>
    </location>
</feature>
<sequence length="374" mass="44125">MFDDSVSTVYSSIWASMNSWFTPTVLFVLLNVMIATIAFTSSLANQKQNHPKQQQQHPIKLARSPSLLQRIKSINFSNFRSHQEPVKDYNFDSPHQQQETPFEPPTHYIFEPAPEHTTIEPNTTTQYIFNQENIQKTQTHYDFQQTHQENLQKTQTQYLFQHTHEHKPLNIDQDFNFNPTHEQKHEDTKTHFDFQYTHEQKPLNMDQDFNFNPTHEQKLEYMKTHFDFQYTHEEKHENTNTHFGFHQIQEENEEDEEEGELKSLDEVYSQLSERHVSRSRSDTKPSAGESPAKLPTKMKRSASMKSPFAHFEEEAIVEARRPATTKERRSAKTSDGDNEVDAKADDFINKFKQQLKLQRVDSILRYKEMIGRGS</sequence>
<dbReference type="Pfam" id="PF14364">
    <property type="entry name" value="DUF4408"/>
    <property type="match status" value="1"/>
</dbReference>
<feature type="compositionally biased region" description="Basic and acidic residues" evidence="1">
    <location>
        <begin position="272"/>
        <end position="283"/>
    </location>
</feature>
<evidence type="ECO:0000313" key="5">
    <source>
        <dbReference type="Proteomes" id="UP001291623"/>
    </source>
</evidence>
<evidence type="ECO:0000259" key="3">
    <source>
        <dbReference type="Pfam" id="PF14364"/>
    </source>
</evidence>
<dbReference type="InterPro" id="IPR008480">
    <property type="entry name" value="DUF761_pln"/>
</dbReference>
<dbReference type="Proteomes" id="UP001291623">
    <property type="component" value="Unassembled WGS sequence"/>
</dbReference>
<dbReference type="PANTHER" id="PTHR33098">
    <property type="entry name" value="COTTON FIBER (DUF761)"/>
    <property type="match status" value="1"/>
</dbReference>
<feature type="transmembrane region" description="Helical" evidence="2">
    <location>
        <begin position="20"/>
        <end position="44"/>
    </location>
</feature>
<dbReference type="Pfam" id="PF05553">
    <property type="entry name" value="DUF761"/>
    <property type="match status" value="1"/>
</dbReference>
<feature type="domain" description="DUF4408" evidence="3">
    <location>
        <begin position="12"/>
        <end position="43"/>
    </location>
</feature>
<comment type="caution">
    <text evidence="4">The sequence shown here is derived from an EMBL/GenBank/DDBJ whole genome shotgun (WGS) entry which is preliminary data.</text>
</comment>
<accession>A0AAE1SAR1</accession>
<dbReference type="InterPro" id="IPR025520">
    <property type="entry name" value="DUF4408"/>
</dbReference>
<dbReference type="AlphaFoldDB" id="A0AAE1SAR1"/>
<reference evidence="4" key="1">
    <citation type="submission" date="2023-12" db="EMBL/GenBank/DDBJ databases">
        <title>Genome assembly of Anisodus tanguticus.</title>
        <authorList>
            <person name="Wang Y.-J."/>
        </authorList>
    </citation>
    <scope>NUCLEOTIDE SEQUENCE</scope>
    <source>
        <strain evidence="4">KB-2021</strain>
        <tissue evidence="4">Leaf</tissue>
    </source>
</reference>
<gene>
    <name evidence="4" type="ORF">RND71_014151</name>
</gene>
<keyword evidence="2" id="KW-0472">Membrane</keyword>
<dbReference type="EMBL" id="JAVYJV010000007">
    <property type="protein sequence ID" value="KAK4366271.1"/>
    <property type="molecule type" value="Genomic_DNA"/>
</dbReference>
<evidence type="ECO:0000256" key="1">
    <source>
        <dbReference type="SAM" id="MobiDB-lite"/>
    </source>
</evidence>